<evidence type="ECO:0000256" key="1">
    <source>
        <dbReference type="ARBA" id="ARBA00016548"/>
    </source>
</evidence>
<dbReference type="Pfam" id="PF21672">
    <property type="entry name" value="COMM_HN"/>
    <property type="match status" value="1"/>
</dbReference>
<dbReference type="Proteomes" id="UP000000311">
    <property type="component" value="Unassembled WGS sequence"/>
</dbReference>
<dbReference type="InterPro" id="IPR037355">
    <property type="entry name" value="COMMD3"/>
</dbReference>
<accession>E2APE5</accession>
<comment type="similarity">
    <text evidence="2">Belongs to the COMM domain-containing protein 3 family.</text>
</comment>
<evidence type="ECO:0000313" key="5">
    <source>
        <dbReference type="EMBL" id="EFN64690.1"/>
    </source>
</evidence>
<dbReference type="STRING" id="104421.E2APE5"/>
<evidence type="ECO:0000256" key="3">
    <source>
        <dbReference type="SAM" id="Phobius"/>
    </source>
</evidence>
<feature type="domain" description="COMM" evidence="4">
    <location>
        <begin position="155"/>
        <end position="222"/>
    </location>
</feature>
<feature type="transmembrane region" description="Helical" evidence="3">
    <location>
        <begin position="62"/>
        <end position="83"/>
    </location>
</feature>
<gene>
    <name evidence="5" type="ORF">EAG_09670</name>
</gene>
<sequence>MELSKEIIDGLANIQSSNILPEETFLQLLDVTVSYICKNTSDGKSINNSKFHSTCISRQYKLILDILFTQLFIVCFTGIASIYPSKSDLVKAAIASISCLFVEAARHDYDEENLKIFLRNEHINGQRIEKLCSTYMNNKQEIQTQLELTGDSIAHVVDVDWSLHHCVKISTCCSTDMPTYNIRLGTRKCNEMKYVTFTCTIQQLQELVYKLKDAVRHIEKISNI</sequence>
<dbReference type="InParanoid" id="E2APE5"/>
<dbReference type="GO" id="GO:0006814">
    <property type="term" value="P:sodium ion transport"/>
    <property type="evidence" value="ECO:0007669"/>
    <property type="project" value="InterPro"/>
</dbReference>
<dbReference type="OrthoDB" id="1917519at2759"/>
<dbReference type="InterPro" id="IPR017920">
    <property type="entry name" value="COMM"/>
</dbReference>
<dbReference type="PANTHER" id="PTHR31159:SF1">
    <property type="entry name" value="COMM DOMAIN-CONTAINING PROTEIN 3"/>
    <property type="match status" value="1"/>
</dbReference>
<keyword evidence="3" id="KW-0472">Membrane</keyword>
<keyword evidence="6" id="KW-1185">Reference proteome</keyword>
<reference evidence="5 6" key="1">
    <citation type="journal article" date="2010" name="Science">
        <title>Genomic comparison of the ants Camponotus floridanus and Harpegnathos saltator.</title>
        <authorList>
            <person name="Bonasio R."/>
            <person name="Zhang G."/>
            <person name="Ye C."/>
            <person name="Mutti N.S."/>
            <person name="Fang X."/>
            <person name="Qin N."/>
            <person name="Donahue G."/>
            <person name="Yang P."/>
            <person name="Li Q."/>
            <person name="Li C."/>
            <person name="Zhang P."/>
            <person name="Huang Z."/>
            <person name="Berger S.L."/>
            <person name="Reinberg D."/>
            <person name="Wang J."/>
            <person name="Liebig J."/>
        </authorList>
    </citation>
    <scope>NUCLEOTIDE SEQUENCE [LARGE SCALE GENOMIC DNA]</scope>
    <source>
        <strain evidence="6">C129</strain>
    </source>
</reference>
<protein>
    <recommendedName>
        <fullName evidence="1">COMM domain-containing protein 3</fullName>
    </recommendedName>
</protein>
<keyword evidence="3" id="KW-1133">Transmembrane helix</keyword>
<proteinExistence type="inferred from homology"/>
<evidence type="ECO:0000256" key="2">
    <source>
        <dbReference type="ARBA" id="ARBA00093469"/>
    </source>
</evidence>
<evidence type="ECO:0000259" key="4">
    <source>
        <dbReference type="PROSITE" id="PS51269"/>
    </source>
</evidence>
<dbReference type="AlphaFoldDB" id="E2APE5"/>
<dbReference type="FunCoup" id="E2APE5">
    <property type="interactions" value="12"/>
</dbReference>
<dbReference type="EMBL" id="GL441524">
    <property type="protein sequence ID" value="EFN64690.1"/>
    <property type="molecule type" value="Genomic_DNA"/>
</dbReference>
<dbReference type="PANTHER" id="PTHR31159">
    <property type="entry name" value="COMM DOMAIN-CONTAINING PROTEIN 3"/>
    <property type="match status" value="1"/>
</dbReference>
<dbReference type="OMA" id="DWRLDYC"/>
<dbReference type="PROSITE" id="PS51269">
    <property type="entry name" value="COMM"/>
    <property type="match status" value="1"/>
</dbReference>
<organism evidence="6">
    <name type="scientific">Camponotus floridanus</name>
    <name type="common">Florida carpenter ant</name>
    <dbReference type="NCBI Taxonomy" id="104421"/>
    <lineage>
        <taxon>Eukaryota</taxon>
        <taxon>Metazoa</taxon>
        <taxon>Ecdysozoa</taxon>
        <taxon>Arthropoda</taxon>
        <taxon>Hexapoda</taxon>
        <taxon>Insecta</taxon>
        <taxon>Pterygota</taxon>
        <taxon>Neoptera</taxon>
        <taxon>Endopterygota</taxon>
        <taxon>Hymenoptera</taxon>
        <taxon>Apocrita</taxon>
        <taxon>Aculeata</taxon>
        <taxon>Formicoidea</taxon>
        <taxon>Formicidae</taxon>
        <taxon>Formicinae</taxon>
        <taxon>Camponotus</taxon>
    </lineage>
</organism>
<name>E2APE5_CAMFO</name>
<evidence type="ECO:0000313" key="6">
    <source>
        <dbReference type="Proteomes" id="UP000000311"/>
    </source>
</evidence>
<keyword evidence="3" id="KW-0812">Transmembrane</keyword>
<dbReference type="Pfam" id="PF07258">
    <property type="entry name" value="COMM_domain"/>
    <property type="match status" value="1"/>
</dbReference>